<sequence>MNNNNVLTSNKKLRVRDKGRLVIMLFSLVNVIVNSESLIFHQPCDVNIIRLFRHPFRFEDGLWEILVLCGGNPGSHTVGVLHGGVFTSHVFSVCRVFYSSSCVFLSLNFLRIFTVIIDPS</sequence>
<name>A0A8S9XSW3_APOLU</name>
<keyword evidence="3" id="KW-1185">Reference proteome</keyword>
<dbReference type="EMBL" id="WIXP02000004">
    <property type="protein sequence ID" value="KAF6211401.1"/>
    <property type="molecule type" value="Genomic_DNA"/>
</dbReference>
<evidence type="ECO:0000313" key="2">
    <source>
        <dbReference type="EMBL" id="KAF6211401.1"/>
    </source>
</evidence>
<keyword evidence="1" id="KW-0472">Membrane</keyword>
<dbReference type="AlphaFoldDB" id="A0A8S9XSW3"/>
<reference evidence="2" key="1">
    <citation type="journal article" date="2021" name="Mol. Ecol. Resour.">
        <title>Apolygus lucorum genome provides insights into omnivorousness and mesophyll feeding.</title>
        <authorList>
            <person name="Liu Y."/>
            <person name="Liu H."/>
            <person name="Wang H."/>
            <person name="Huang T."/>
            <person name="Liu B."/>
            <person name="Yang B."/>
            <person name="Yin L."/>
            <person name="Li B."/>
            <person name="Zhang Y."/>
            <person name="Zhang S."/>
            <person name="Jiang F."/>
            <person name="Zhang X."/>
            <person name="Ren Y."/>
            <person name="Wang B."/>
            <person name="Wang S."/>
            <person name="Lu Y."/>
            <person name="Wu K."/>
            <person name="Fan W."/>
            <person name="Wang G."/>
        </authorList>
    </citation>
    <scope>NUCLEOTIDE SEQUENCE</scope>
    <source>
        <strain evidence="2">12Hb</strain>
    </source>
</reference>
<organism evidence="2 3">
    <name type="scientific">Apolygus lucorum</name>
    <name type="common">Small green plant bug</name>
    <name type="synonym">Lygocoris lucorum</name>
    <dbReference type="NCBI Taxonomy" id="248454"/>
    <lineage>
        <taxon>Eukaryota</taxon>
        <taxon>Metazoa</taxon>
        <taxon>Ecdysozoa</taxon>
        <taxon>Arthropoda</taxon>
        <taxon>Hexapoda</taxon>
        <taxon>Insecta</taxon>
        <taxon>Pterygota</taxon>
        <taxon>Neoptera</taxon>
        <taxon>Paraneoptera</taxon>
        <taxon>Hemiptera</taxon>
        <taxon>Heteroptera</taxon>
        <taxon>Panheteroptera</taxon>
        <taxon>Cimicomorpha</taxon>
        <taxon>Miridae</taxon>
        <taxon>Mirini</taxon>
        <taxon>Apolygus</taxon>
    </lineage>
</organism>
<comment type="caution">
    <text evidence="2">The sequence shown here is derived from an EMBL/GenBank/DDBJ whole genome shotgun (WGS) entry which is preliminary data.</text>
</comment>
<keyword evidence="1" id="KW-0812">Transmembrane</keyword>
<protein>
    <submittedName>
        <fullName evidence="2">Uncharacterized protein</fullName>
    </submittedName>
</protein>
<keyword evidence="1" id="KW-1133">Transmembrane helix</keyword>
<gene>
    <name evidence="2" type="ORF">GE061_011913</name>
</gene>
<dbReference type="Proteomes" id="UP000466442">
    <property type="component" value="Unassembled WGS sequence"/>
</dbReference>
<feature type="transmembrane region" description="Helical" evidence="1">
    <location>
        <begin position="21"/>
        <end position="40"/>
    </location>
</feature>
<evidence type="ECO:0000313" key="3">
    <source>
        <dbReference type="Proteomes" id="UP000466442"/>
    </source>
</evidence>
<proteinExistence type="predicted"/>
<accession>A0A8S9XSW3</accession>
<evidence type="ECO:0000256" key="1">
    <source>
        <dbReference type="SAM" id="Phobius"/>
    </source>
</evidence>